<evidence type="ECO:0008006" key="4">
    <source>
        <dbReference type="Google" id="ProtNLM"/>
    </source>
</evidence>
<evidence type="ECO:0000313" key="3">
    <source>
        <dbReference type="Proteomes" id="UP001202248"/>
    </source>
</evidence>
<dbReference type="EMBL" id="JAKWBL010000001">
    <property type="protein sequence ID" value="MCH5596666.1"/>
    <property type="molecule type" value="Genomic_DNA"/>
</dbReference>
<accession>A0ABS9SE89</accession>
<organism evidence="2 3">
    <name type="scientific">Niabella ginsengisoli</name>
    <dbReference type="NCBI Taxonomy" id="522298"/>
    <lineage>
        <taxon>Bacteria</taxon>
        <taxon>Pseudomonadati</taxon>
        <taxon>Bacteroidota</taxon>
        <taxon>Chitinophagia</taxon>
        <taxon>Chitinophagales</taxon>
        <taxon>Chitinophagaceae</taxon>
        <taxon>Niabella</taxon>
    </lineage>
</organism>
<dbReference type="InterPro" id="IPR036165">
    <property type="entry name" value="YefM-like_sf"/>
</dbReference>
<dbReference type="RefSeq" id="WP_240826039.1">
    <property type="nucleotide sequence ID" value="NZ_JAKWBL010000001.1"/>
</dbReference>
<evidence type="ECO:0000256" key="1">
    <source>
        <dbReference type="ARBA" id="ARBA00009981"/>
    </source>
</evidence>
<gene>
    <name evidence="2" type="ORF">MKP09_01370</name>
</gene>
<reference evidence="2 3" key="1">
    <citation type="submission" date="2022-02" db="EMBL/GenBank/DDBJ databases">
        <authorList>
            <person name="Min J."/>
        </authorList>
    </citation>
    <scope>NUCLEOTIDE SEQUENCE [LARGE SCALE GENOMIC DNA]</scope>
    <source>
        <strain evidence="2 3">GR10-1</strain>
    </source>
</reference>
<name>A0ABS9SE89_9BACT</name>
<keyword evidence="3" id="KW-1185">Reference proteome</keyword>
<proteinExistence type="inferred from homology"/>
<comment type="similarity">
    <text evidence="1">Belongs to the phD/YefM antitoxin family.</text>
</comment>
<comment type="caution">
    <text evidence="2">The sequence shown here is derived from an EMBL/GenBank/DDBJ whole genome shotgun (WGS) entry which is preliminary data.</text>
</comment>
<dbReference type="SUPFAM" id="SSF143120">
    <property type="entry name" value="YefM-like"/>
    <property type="match status" value="1"/>
</dbReference>
<dbReference type="Gene3D" id="3.40.1620.10">
    <property type="entry name" value="YefM-like domain"/>
    <property type="match status" value="1"/>
</dbReference>
<evidence type="ECO:0000313" key="2">
    <source>
        <dbReference type="EMBL" id="MCH5596666.1"/>
    </source>
</evidence>
<dbReference type="Proteomes" id="UP001202248">
    <property type="component" value="Unassembled WGS sequence"/>
</dbReference>
<sequence>MQTVTVGEFKANFSEMLKKVLKGEEIGISYGKKKEIVARLVPKKEKTQRRKLGALDQIAKVRFAKDYKLSEEEFLDL</sequence>
<protein>
    <recommendedName>
        <fullName evidence="4">Prevent-host-death protein</fullName>
    </recommendedName>
</protein>